<dbReference type="Proteomes" id="UP001499851">
    <property type="component" value="Unassembled WGS sequence"/>
</dbReference>
<dbReference type="PANTHER" id="PTHR24220:SF685">
    <property type="entry name" value="ABC TRANSPORTER RELATED"/>
    <property type="match status" value="1"/>
</dbReference>
<dbReference type="CDD" id="cd03255">
    <property type="entry name" value="ABC_MJ0796_LolCDE_FtsE"/>
    <property type="match status" value="1"/>
</dbReference>
<dbReference type="InterPro" id="IPR003593">
    <property type="entry name" value="AAA+_ATPase"/>
</dbReference>
<dbReference type="InterPro" id="IPR027417">
    <property type="entry name" value="P-loop_NTPase"/>
</dbReference>
<evidence type="ECO:0000256" key="2">
    <source>
        <dbReference type="ARBA" id="ARBA00022741"/>
    </source>
</evidence>
<dbReference type="PROSITE" id="PS50893">
    <property type="entry name" value="ABC_TRANSPORTER_2"/>
    <property type="match status" value="1"/>
</dbReference>
<reference evidence="6" key="1">
    <citation type="journal article" date="2019" name="Int. J. Syst. Evol. Microbiol.">
        <title>The Global Catalogue of Microorganisms (GCM) 10K type strain sequencing project: providing services to taxonomists for standard genome sequencing and annotation.</title>
        <authorList>
            <consortium name="The Broad Institute Genomics Platform"/>
            <consortium name="The Broad Institute Genome Sequencing Center for Infectious Disease"/>
            <person name="Wu L."/>
            <person name="Ma J."/>
        </authorList>
    </citation>
    <scope>NUCLEOTIDE SEQUENCE [LARGE SCALE GENOMIC DNA]</scope>
    <source>
        <strain evidence="6">JCM 16001</strain>
    </source>
</reference>
<dbReference type="InterPro" id="IPR017911">
    <property type="entry name" value="MacB-like_ATP-bd"/>
</dbReference>
<name>A0ABP4TY07_9ACTN</name>
<evidence type="ECO:0000313" key="6">
    <source>
        <dbReference type="Proteomes" id="UP001499851"/>
    </source>
</evidence>
<proteinExistence type="predicted"/>
<dbReference type="GO" id="GO:0005524">
    <property type="term" value="F:ATP binding"/>
    <property type="evidence" value="ECO:0007669"/>
    <property type="project" value="UniProtKB-KW"/>
</dbReference>
<dbReference type="Pfam" id="PF00005">
    <property type="entry name" value="ABC_tran"/>
    <property type="match status" value="1"/>
</dbReference>
<dbReference type="EMBL" id="BAAAQF010000034">
    <property type="protein sequence ID" value="GAA1694867.1"/>
    <property type="molecule type" value="Genomic_DNA"/>
</dbReference>
<gene>
    <name evidence="5" type="ORF">GCM10009830_48380</name>
</gene>
<dbReference type="PANTHER" id="PTHR24220">
    <property type="entry name" value="IMPORT ATP-BINDING PROTEIN"/>
    <property type="match status" value="1"/>
</dbReference>
<dbReference type="InterPro" id="IPR017871">
    <property type="entry name" value="ABC_transporter-like_CS"/>
</dbReference>
<evidence type="ECO:0000256" key="1">
    <source>
        <dbReference type="ARBA" id="ARBA00022448"/>
    </source>
</evidence>
<dbReference type="PROSITE" id="PS00211">
    <property type="entry name" value="ABC_TRANSPORTER_1"/>
    <property type="match status" value="1"/>
</dbReference>
<evidence type="ECO:0000256" key="3">
    <source>
        <dbReference type="ARBA" id="ARBA00022840"/>
    </source>
</evidence>
<dbReference type="SMART" id="SM00382">
    <property type="entry name" value="AAA"/>
    <property type="match status" value="1"/>
</dbReference>
<organism evidence="5 6">
    <name type="scientific">Glycomyces endophyticus</name>
    <dbReference type="NCBI Taxonomy" id="480996"/>
    <lineage>
        <taxon>Bacteria</taxon>
        <taxon>Bacillati</taxon>
        <taxon>Actinomycetota</taxon>
        <taxon>Actinomycetes</taxon>
        <taxon>Glycomycetales</taxon>
        <taxon>Glycomycetaceae</taxon>
        <taxon>Glycomyces</taxon>
    </lineage>
</organism>
<keyword evidence="1" id="KW-0813">Transport</keyword>
<keyword evidence="6" id="KW-1185">Reference proteome</keyword>
<accession>A0ABP4TY07</accession>
<keyword evidence="3 5" id="KW-0067">ATP-binding</keyword>
<evidence type="ECO:0000313" key="5">
    <source>
        <dbReference type="EMBL" id="GAA1694867.1"/>
    </source>
</evidence>
<protein>
    <submittedName>
        <fullName evidence="5">ABC transporter ATP-binding protein</fullName>
    </submittedName>
</protein>
<evidence type="ECO:0000259" key="4">
    <source>
        <dbReference type="PROSITE" id="PS50893"/>
    </source>
</evidence>
<sequence>MKGLTALRGERRADPTRAPALELREVTKTYDGAHTVLDRVSLEVRRGSFLAIMGPSGSGKSTLLHCASGMDDPTSGEVRVGGRRLSGLNETKRTLLRRKHIGFVFQSYNLMPSLTVEENLTLPLRLSGATADGGWLGHLVERVGLAGLLDRRPAELSGGQQQRAAIARSLAARPDVLFADEPTGALDLDTAADVLDLLRELADEWEQTVVMVTHDPAAAARAHAACVVADGRIDAYLDHPTADDLAHRLTALGRR</sequence>
<dbReference type="InterPro" id="IPR015854">
    <property type="entry name" value="ABC_transpr_LolD-like"/>
</dbReference>
<dbReference type="Gene3D" id="3.40.50.300">
    <property type="entry name" value="P-loop containing nucleotide triphosphate hydrolases"/>
    <property type="match status" value="1"/>
</dbReference>
<keyword evidence="2" id="KW-0547">Nucleotide-binding</keyword>
<feature type="domain" description="ABC transporter" evidence="4">
    <location>
        <begin position="21"/>
        <end position="255"/>
    </location>
</feature>
<dbReference type="SUPFAM" id="SSF52540">
    <property type="entry name" value="P-loop containing nucleoside triphosphate hydrolases"/>
    <property type="match status" value="1"/>
</dbReference>
<dbReference type="InterPro" id="IPR003439">
    <property type="entry name" value="ABC_transporter-like_ATP-bd"/>
</dbReference>
<comment type="caution">
    <text evidence="5">The sequence shown here is derived from an EMBL/GenBank/DDBJ whole genome shotgun (WGS) entry which is preliminary data.</text>
</comment>